<protein>
    <submittedName>
        <fullName evidence="2">Uncharacterized protein</fullName>
    </submittedName>
</protein>
<name>A0A1M6KXV8_9FLAO</name>
<accession>A0A1M6KXV8</accession>
<gene>
    <name evidence="2" type="ORF">SAMN05444337_2325</name>
</gene>
<sequence length="77" mass="8281">MKKVSLIFTGLAIMSLVACNEKKEENSTVVVEKEVPAETPAEDDANGTSVSISSDGVEFSTKDDDTQTEVNIDTDKK</sequence>
<proteinExistence type="predicted"/>
<feature type="region of interest" description="Disordered" evidence="1">
    <location>
        <begin position="24"/>
        <end position="77"/>
    </location>
</feature>
<dbReference type="RefSeq" id="WP_072785265.1">
    <property type="nucleotide sequence ID" value="NZ_CP045292.1"/>
</dbReference>
<dbReference type="EMBL" id="FQZH01000005">
    <property type="protein sequence ID" value="SHJ63686.1"/>
    <property type="molecule type" value="Genomic_DNA"/>
</dbReference>
<dbReference type="AlphaFoldDB" id="A0A1M6KXV8"/>
<reference evidence="3" key="1">
    <citation type="submission" date="2016-11" db="EMBL/GenBank/DDBJ databases">
        <authorList>
            <person name="Varghese N."/>
            <person name="Submissions S."/>
        </authorList>
    </citation>
    <scope>NUCLEOTIDE SEQUENCE [LARGE SCALE GENOMIC DNA]</scope>
    <source>
        <strain evidence="3">DSM 22807</strain>
    </source>
</reference>
<keyword evidence="3" id="KW-1185">Reference proteome</keyword>
<dbReference type="PROSITE" id="PS51257">
    <property type="entry name" value="PROKAR_LIPOPROTEIN"/>
    <property type="match status" value="1"/>
</dbReference>
<dbReference type="Proteomes" id="UP000184232">
    <property type="component" value="Unassembled WGS sequence"/>
</dbReference>
<dbReference type="STRING" id="683124.SAMN05444337_2325"/>
<evidence type="ECO:0000256" key="1">
    <source>
        <dbReference type="SAM" id="MobiDB-lite"/>
    </source>
</evidence>
<evidence type="ECO:0000313" key="3">
    <source>
        <dbReference type="Proteomes" id="UP000184232"/>
    </source>
</evidence>
<organism evidence="2 3">
    <name type="scientific">Flavobacterium haoranii</name>
    <dbReference type="NCBI Taxonomy" id="683124"/>
    <lineage>
        <taxon>Bacteria</taxon>
        <taxon>Pseudomonadati</taxon>
        <taxon>Bacteroidota</taxon>
        <taxon>Flavobacteriia</taxon>
        <taxon>Flavobacteriales</taxon>
        <taxon>Flavobacteriaceae</taxon>
        <taxon>Flavobacterium</taxon>
    </lineage>
</organism>
<evidence type="ECO:0000313" key="2">
    <source>
        <dbReference type="EMBL" id="SHJ63686.1"/>
    </source>
</evidence>
<feature type="compositionally biased region" description="Basic and acidic residues" evidence="1">
    <location>
        <begin position="24"/>
        <end position="36"/>
    </location>
</feature>